<sequence length="350" mass="38192">MEASRPIQNLLTDAPWQRDSFVLTQWNTNTEENLFASGIGVGLPPFSSSALDSNNNNPTSILGSNVTSTGQRETRFTYRDHMNDPDGDYAGNVSVLALTGGHGGDQSFPVRLHYMLNELEKDGLSHIVSWQPHGRCFLVHDQKKFVDLVLGNWFRQSKYPSFQRQLNIYGFQRLTAGPDKGGYYHELFLRSKPGLAARILRQKLKGTGTRKAAVAALEPNFYRMSYLPHSSSARLPVTSSNFAASFVPATKAAFSVVTTTPDASPTIGASSALTLKSLASTILGPAASAQVGLVQPFHSTGARNTDQLEQMRQSIVPIQFCTALTERSSVSTSITDYQDLANSLWSAGLQ</sequence>
<dbReference type="EMBL" id="CAICTM010000009">
    <property type="protein sequence ID" value="CAB9496763.1"/>
    <property type="molecule type" value="Genomic_DNA"/>
</dbReference>
<keyword evidence="2" id="KW-0238">DNA-binding</keyword>
<dbReference type="GO" id="GO:0043565">
    <property type="term" value="F:sequence-specific DNA binding"/>
    <property type="evidence" value="ECO:0007669"/>
    <property type="project" value="InterPro"/>
</dbReference>
<name>A0A9N8GZU7_9STRA</name>
<gene>
    <name evidence="6" type="ORF">SEMRO_9_G007290.1</name>
</gene>
<dbReference type="InterPro" id="IPR036390">
    <property type="entry name" value="WH_DNA-bd_sf"/>
</dbReference>
<dbReference type="GO" id="GO:0003700">
    <property type="term" value="F:DNA-binding transcription factor activity"/>
    <property type="evidence" value="ECO:0007669"/>
    <property type="project" value="InterPro"/>
</dbReference>
<comment type="similarity">
    <text evidence="4">Belongs to the HSF family.</text>
</comment>
<dbReference type="SUPFAM" id="SSF46785">
    <property type="entry name" value="Winged helix' DNA-binding domain"/>
    <property type="match status" value="1"/>
</dbReference>
<dbReference type="AlphaFoldDB" id="A0A9N8GZU7"/>
<keyword evidence="7" id="KW-1185">Reference proteome</keyword>
<evidence type="ECO:0000256" key="3">
    <source>
        <dbReference type="ARBA" id="ARBA00023242"/>
    </source>
</evidence>
<dbReference type="OrthoDB" id="47321at2759"/>
<dbReference type="PANTHER" id="PTHR10015:SF206">
    <property type="entry name" value="HSF-TYPE DNA-BINDING DOMAIN-CONTAINING PROTEIN"/>
    <property type="match status" value="1"/>
</dbReference>
<dbReference type="Gene3D" id="1.10.10.10">
    <property type="entry name" value="Winged helix-like DNA-binding domain superfamily/Winged helix DNA-binding domain"/>
    <property type="match status" value="1"/>
</dbReference>
<dbReference type="InterPro" id="IPR000232">
    <property type="entry name" value="HSF_DNA-bd"/>
</dbReference>
<keyword evidence="3" id="KW-0539">Nucleus</keyword>
<evidence type="ECO:0000256" key="1">
    <source>
        <dbReference type="ARBA" id="ARBA00004123"/>
    </source>
</evidence>
<comment type="subcellular location">
    <subcellularLocation>
        <location evidence="1">Nucleus</location>
    </subcellularLocation>
</comment>
<dbReference type="InterPro" id="IPR036388">
    <property type="entry name" value="WH-like_DNA-bd_sf"/>
</dbReference>
<organism evidence="6 7">
    <name type="scientific">Seminavis robusta</name>
    <dbReference type="NCBI Taxonomy" id="568900"/>
    <lineage>
        <taxon>Eukaryota</taxon>
        <taxon>Sar</taxon>
        <taxon>Stramenopiles</taxon>
        <taxon>Ochrophyta</taxon>
        <taxon>Bacillariophyta</taxon>
        <taxon>Bacillariophyceae</taxon>
        <taxon>Bacillariophycidae</taxon>
        <taxon>Naviculales</taxon>
        <taxon>Naviculaceae</taxon>
        <taxon>Seminavis</taxon>
    </lineage>
</organism>
<comment type="caution">
    <text evidence="6">The sequence shown here is derived from an EMBL/GenBank/DDBJ whole genome shotgun (WGS) entry which is preliminary data.</text>
</comment>
<proteinExistence type="inferred from homology"/>
<dbReference type="PANTHER" id="PTHR10015">
    <property type="entry name" value="HEAT SHOCK TRANSCRIPTION FACTOR"/>
    <property type="match status" value="1"/>
</dbReference>
<evidence type="ECO:0000256" key="4">
    <source>
        <dbReference type="RuleBase" id="RU004020"/>
    </source>
</evidence>
<reference evidence="6" key="1">
    <citation type="submission" date="2020-06" db="EMBL/GenBank/DDBJ databases">
        <authorList>
            <consortium name="Plant Systems Biology data submission"/>
        </authorList>
    </citation>
    <scope>NUCLEOTIDE SEQUENCE</scope>
    <source>
        <strain evidence="6">D6</strain>
    </source>
</reference>
<dbReference type="GO" id="GO:0005634">
    <property type="term" value="C:nucleus"/>
    <property type="evidence" value="ECO:0007669"/>
    <property type="project" value="UniProtKB-SubCell"/>
</dbReference>
<dbReference type="Proteomes" id="UP001153069">
    <property type="component" value="Unassembled WGS sequence"/>
</dbReference>
<protein>
    <submittedName>
        <fullName evidence="6">Shock factor protein 4</fullName>
    </submittedName>
</protein>
<dbReference type="SMART" id="SM00415">
    <property type="entry name" value="HSF"/>
    <property type="match status" value="1"/>
</dbReference>
<evidence type="ECO:0000256" key="2">
    <source>
        <dbReference type="ARBA" id="ARBA00023125"/>
    </source>
</evidence>
<evidence type="ECO:0000259" key="5">
    <source>
        <dbReference type="SMART" id="SM00415"/>
    </source>
</evidence>
<feature type="domain" description="HSF-type DNA-binding" evidence="5">
    <location>
        <begin position="104"/>
        <end position="202"/>
    </location>
</feature>
<evidence type="ECO:0000313" key="7">
    <source>
        <dbReference type="Proteomes" id="UP001153069"/>
    </source>
</evidence>
<dbReference type="FunFam" id="1.10.10.10:FF:000479">
    <property type="entry name" value="Predicted protein"/>
    <property type="match status" value="1"/>
</dbReference>
<accession>A0A9N8GZU7</accession>
<evidence type="ECO:0000313" key="6">
    <source>
        <dbReference type="EMBL" id="CAB9496763.1"/>
    </source>
</evidence>
<dbReference type="Pfam" id="PF00447">
    <property type="entry name" value="HSF_DNA-bind"/>
    <property type="match status" value="1"/>
</dbReference>